<feature type="transmembrane region" description="Helical" evidence="2">
    <location>
        <begin position="179"/>
        <end position="203"/>
    </location>
</feature>
<name>A0A6G8PW95_9ACTN</name>
<proteinExistence type="predicted"/>
<dbReference type="Proteomes" id="UP000502706">
    <property type="component" value="Chromosome"/>
</dbReference>
<feature type="transmembrane region" description="Helical" evidence="2">
    <location>
        <begin position="114"/>
        <end position="135"/>
    </location>
</feature>
<dbReference type="AlphaFoldDB" id="A0A6G8PW95"/>
<evidence type="ECO:0000313" key="4">
    <source>
        <dbReference type="Proteomes" id="UP000502706"/>
    </source>
</evidence>
<feature type="transmembrane region" description="Helical" evidence="2">
    <location>
        <begin position="295"/>
        <end position="316"/>
    </location>
</feature>
<dbReference type="InterPro" id="IPR017516">
    <property type="entry name" value="AbrB_dup"/>
</dbReference>
<dbReference type="GO" id="GO:0010468">
    <property type="term" value="P:regulation of gene expression"/>
    <property type="evidence" value="ECO:0007669"/>
    <property type="project" value="InterPro"/>
</dbReference>
<feature type="transmembrane region" description="Helical" evidence="2">
    <location>
        <begin position="90"/>
        <end position="108"/>
    </location>
</feature>
<sequence>MERPGHRRGDSLRPGNGRRTSAARQSGRARALRLLPLAVGAAGAGLVAQGLSVPAAWLVGPMLVAILLALARPEARPRIPGWTRRASQAVVGIVIASTFQPAVLPLVAREWFAVGLAVGSTVLLSLGASVVLARFAPLDGRTAALGTLPGAASAMSLLGEPLGADPRLVALMQYGRVVLVVASAAIVARLGAPAPVTAGFAGLEKQGVDPLIQNLWAAYAVAALVAVVGGWVGARLALPAGGLLGPLLLGVALQEARILDLALPAGVPPLAYALIGIHVGLLFDRTSLRRAGGLLPSLLASTLSLMLASAGMGWVFSALTNTDYLTAFLATTPGGIDSIAVMAVGSGADASLVVAVQTMRLLAVVLVGALLDRRWSARR</sequence>
<dbReference type="InterPro" id="IPR007820">
    <property type="entry name" value="AbrB_fam"/>
</dbReference>
<feature type="transmembrane region" description="Helical" evidence="2">
    <location>
        <begin position="31"/>
        <end position="48"/>
    </location>
</feature>
<feature type="transmembrane region" description="Helical" evidence="2">
    <location>
        <begin position="215"/>
        <end position="238"/>
    </location>
</feature>
<feature type="transmembrane region" description="Helical" evidence="2">
    <location>
        <begin position="54"/>
        <end position="70"/>
    </location>
</feature>
<keyword evidence="2" id="KW-1133">Transmembrane helix</keyword>
<feature type="transmembrane region" description="Helical" evidence="2">
    <location>
        <begin position="258"/>
        <end position="283"/>
    </location>
</feature>
<dbReference type="PIRSF" id="PIRSF038991">
    <property type="entry name" value="Protein_AbrB"/>
    <property type="match status" value="1"/>
</dbReference>
<feature type="compositionally biased region" description="Basic and acidic residues" evidence="1">
    <location>
        <begin position="1"/>
        <end position="11"/>
    </location>
</feature>
<feature type="transmembrane region" description="Helical" evidence="2">
    <location>
        <begin position="350"/>
        <end position="371"/>
    </location>
</feature>
<dbReference type="EMBL" id="CP045121">
    <property type="protein sequence ID" value="QIN78491.1"/>
    <property type="molecule type" value="Genomic_DNA"/>
</dbReference>
<accession>A0A6G8PW95</accession>
<gene>
    <name evidence="3" type="ORF">GBA65_08130</name>
</gene>
<evidence type="ECO:0000256" key="2">
    <source>
        <dbReference type="SAM" id="Phobius"/>
    </source>
</evidence>
<organism evidence="3 4">
    <name type="scientific">Rubrobacter marinus</name>
    <dbReference type="NCBI Taxonomy" id="2653852"/>
    <lineage>
        <taxon>Bacteria</taxon>
        <taxon>Bacillati</taxon>
        <taxon>Actinomycetota</taxon>
        <taxon>Rubrobacteria</taxon>
        <taxon>Rubrobacterales</taxon>
        <taxon>Rubrobacteraceae</taxon>
        <taxon>Rubrobacter</taxon>
    </lineage>
</organism>
<feature type="region of interest" description="Disordered" evidence="1">
    <location>
        <begin position="1"/>
        <end position="25"/>
    </location>
</feature>
<dbReference type="GO" id="GO:0016020">
    <property type="term" value="C:membrane"/>
    <property type="evidence" value="ECO:0007669"/>
    <property type="project" value="InterPro"/>
</dbReference>
<dbReference type="KEGG" id="rmar:GBA65_08130"/>
<evidence type="ECO:0000313" key="3">
    <source>
        <dbReference type="EMBL" id="QIN78491.1"/>
    </source>
</evidence>
<protein>
    <submittedName>
        <fullName evidence="3">AbrB family transcriptional regulator</fullName>
    </submittedName>
</protein>
<keyword evidence="2" id="KW-0812">Transmembrane</keyword>
<dbReference type="Pfam" id="PF05145">
    <property type="entry name" value="AbrB"/>
    <property type="match status" value="1"/>
</dbReference>
<dbReference type="PANTHER" id="PTHR38457">
    <property type="entry name" value="REGULATOR ABRB-RELATED"/>
    <property type="match status" value="1"/>
</dbReference>
<evidence type="ECO:0000256" key="1">
    <source>
        <dbReference type="SAM" id="MobiDB-lite"/>
    </source>
</evidence>
<dbReference type="NCBIfam" id="TIGR03082">
    <property type="entry name" value="Gneg_AbrB_dup"/>
    <property type="match status" value="2"/>
</dbReference>
<dbReference type="PANTHER" id="PTHR38457:SF1">
    <property type="entry name" value="REGULATOR ABRB-RELATED"/>
    <property type="match status" value="1"/>
</dbReference>
<keyword evidence="4" id="KW-1185">Reference proteome</keyword>
<keyword evidence="2" id="KW-0472">Membrane</keyword>
<reference evidence="3 4" key="1">
    <citation type="submission" date="2019-10" db="EMBL/GenBank/DDBJ databases">
        <title>Rubrobacter sp nov SCSIO 52915 isolated from a deep-sea sediment in the South China Sea.</title>
        <authorList>
            <person name="Chen R.W."/>
        </authorList>
    </citation>
    <scope>NUCLEOTIDE SEQUENCE [LARGE SCALE GENOMIC DNA]</scope>
    <source>
        <strain evidence="3 4">SCSIO 52915</strain>
    </source>
</reference>